<dbReference type="EMBL" id="CP102173">
    <property type="protein sequence ID" value="UUP15108.1"/>
    <property type="molecule type" value="Genomic_DNA"/>
</dbReference>
<evidence type="ECO:0008006" key="3">
    <source>
        <dbReference type="Google" id="ProtNLM"/>
    </source>
</evidence>
<accession>A0ABY5MD91</accession>
<sequence>MLSSISTAVIAAVVGGGLAAVAAFGVVASQESAGSDAVDSSSISYDG</sequence>
<reference evidence="1 2" key="1">
    <citation type="submission" date="2022-08" db="EMBL/GenBank/DDBJ databases">
        <title>novel species in genus Aeromicrobium.</title>
        <authorList>
            <person name="Ye L."/>
        </authorList>
    </citation>
    <scope>NUCLEOTIDE SEQUENCE [LARGE SCALE GENOMIC DNA]</scope>
    <source>
        <strain evidence="2">zg-Y1379</strain>
    </source>
</reference>
<name>A0ABY5MD91_9ACTN</name>
<evidence type="ECO:0000313" key="1">
    <source>
        <dbReference type="EMBL" id="UUP15108.1"/>
    </source>
</evidence>
<organism evidence="1 2">
    <name type="scientific">Aeromicrobium wangtongii</name>
    <dbReference type="NCBI Taxonomy" id="2969247"/>
    <lineage>
        <taxon>Bacteria</taxon>
        <taxon>Bacillati</taxon>
        <taxon>Actinomycetota</taxon>
        <taxon>Actinomycetes</taxon>
        <taxon>Propionibacteriales</taxon>
        <taxon>Nocardioidaceae</taxon>
        <taxon>Aeromicrobium</taxon>
    </lineage>
</organism>
<dbReference type="RefSeq" id="WP_232399160.1">
    <property type="nucleotide sequence ID" value="NZ_CP102173.1"/>
</dbReference>
<protein>
    <recommendedName>
        <fullName evidence="3">DUF2613 family protein</fullName>
    </recommendedName>
</protein>
<evidence type="ECO:0000313" key="2">
    <source>
        <dbReference type="Proteomes" id="UP001316184"/>
    </source>
</evidence>
<gene>
    <name evidence="1" type="ORF">NQV15_07290</name>
</gene>
<proteinExistence type="predicted"/>
<keyword evidence="2" id="KW-1185">Reference proteome</keyword>
<dbReference type="Proteomes" id="UP001316184">
    <property type="component" value="Chromosome"/>
</dbReference>